<evidence type="ECO:0000313" key="1">
    <source>
        <dbReference type="EMBL" id="MDR9778418.1"/>
    </source>
</evidence>
<feature type="non-terminal residue" evidence="1">
    <location>
        <position position="138"/>
    </location>
</feature>
<sequence length="138" mass="15421">GEVVSAALPTLLRQGRPLNLLEQYWRLTPQADREELTRAPKQLQTFDILNLHDDQGASEAALILLGASKKQLKNLEEKGMAECFLQKIEHKPPSMKLAELPLTNNDEQQYAIDEFKKHLGSFKGILLDGLTVSGNTEV</sequence>
<evidence type="ECO:0000313" key="2">
    <source>
        <dbReference type="Proteomes" id="UP001268610"/>
    </source>
</evidence>
<gene>
    <name evidence="1" type="ORF">RJJ65_38410</name>
</gene>
<dbReference type="AlphaFoldDB" id="A0AAJ2H498"/>
<reference evidence="1" key="1">
    <citation type="submission" date="2023-04" db="EMBL/GenBank/DDBJ databases">
        <title>Genomic characterization of faba bean (Vicia faba) microsymbionts in Mexican soils.</title>
        <authorList>
            <person name="Rivera Orduna F.N."/>
            <person name="Guevara-Luna J."/>
            <person name="Yan J."/>
            <person name="Arroyo-Herrera I."/>
            <person name="Li Y."/>
            <person name="Vasquez-Murrieta M.S."/>
            <person name="Wang E.T."/>
        </authorList>
    </citation>
    <scope>NUCLEOTIDE SEQUENCE</scope>
    <source>
        <strain evidence="1">CH26</strain>
    </source>
</reference>
<name>A0AAJ2H498_9HYPH</name>
<dbReference type="RefSeq" id="WP_310866478.1">
    <property type="nucleotide sequence ID" value="NZ_JAVLSF010000794.1"/>
</dbReference>
<protein>
    <submittedName>
        <fullName evidence="1">Uncharacterized protein</fullName>
    </submittedName>
</protein>
<organism evidence="1 2">
    <name type="scientific">Rhizobium hidalgonense</name>
    <dbReference type="NCBI Taxonomy" id="1538159"/>
    <lineage>
        <taxon>Bacteria</taxon>
        <taxon>Pseudomonadati</taxon>
        <taxon>Pseudomonadota</taxon>
        <taxon>Alphaproteobacteria</taxon>
        <taxon>Hyphomicrobiales</taxon>
        <taxon>Rhizobiaceae</taxon>
        <taxon>Rhizobium/Agrobacterium group</taxon>
        <taxon>Rhizobium</taxon>
    </lineage>
</organism>
<dbReference type="Proteomes" id="UP001268610">
    <property type="component" value="Unassembled WGS sequence"/>
</dbReference>
<comment type="caution">
    <text evidence="1">The sequence shown here is derived from an EMBL/GenBank/DDBJ whole genome shotgun (WGS) entry which is preliminary data.</text>
</comment>
<proteinExistence type="predicted"/>
<feature type="non-terminal residue" evidence="1">
    <location>
        <position position="1"/>
    </location>
</feature>
<accession>A0AAJ2H498</accession>
<dbReference type="EMBL" id="JAVLSF010000794">
    <property type="protein sequence ID" value="MDR9778418.1"/>
    <property type="molecule type" value="Genomic_DNA"/>
</dbReference>